<keyword evidence="3" id="KW-1185">Reference proteome</keyword>
<name>A0A9P7C179_9FUNG</name>
<feature type="compositionally biased region" description="Low complexity" evidence="1">
    <location>
        <begin position="75"/>
        <end position="87"/>
    </location>
</feature>
<organism evidence="2 3">
    <name type="scientific">Rhizopus delemar</name>
    <dbReference type="NCBI Taxonomy" id="936053"/>
    <lineage>
        <taxon>Eukaryota</taxon>
        <taxon>Fungi</taxon>
        <taxon>Fungi incertae sedis</taxon>
        <taxon>Mucoromycota</taxon>
        <taxon>Mucoromycotina</taxon>
        <taxon>Mucoromycetes</taxon>
        <taxon>Mucorales</taxon>
        <taxon>Mucorineae</taxon>
        <taxon>Rhizopodaceae</taxon>
        <taxon>Rhizopus</taxon>
    </lineage>
</organism>
<dbReference type="Proteomes" id="UP000740926">
    <property type="component" value="Unassembled WGS sequence"/>
</dbReference>
<protein>
    <submittedName>
        <fullName evidence="2">Uncharacterized protein</fullName>
    </submittedName>
</protein>
<feature type="region of interest" description="Disordered" evidence="1">
    <location>
        <begin position="70"/>
        <end position="92"/>
    </location>
</feature>
<evidence type="ECO:0000313" key="3">
    <source>
        <dbReference type="Proteomes" id="UP000740926"/>
    </source>
</evidence>
<proteinExistence type="predicted"/>
<comment type="caution">
    <text evidence="2">The sequence shown here is derived from an EMBL/GenBank/DDBJ whole genome shotgun (WGS) entry which is preliminary data.</text>
</comment>
<sequence length="116" mass="11916">MSAPPIGSVINTPSASASTKKATIAQVLSVLAAMIASTTTAIATTRFITCWPGQVTRLSRRPSSLAQAITEPDSDTAPIAAPTTASSNTVPDGWRAARSASACSLQCVVSRWARKA</sequence>
<evidence type="ECO:0000313" key="2">
    <source>
        <dbReference type="EMBL" id="KAG1531360.1"/>
    </source>
</evidence>
<dbReference type="AlphaFoldDB" id="A0A9P7C179"/>
<reference evidence="2 3" key="1">
    <citation type="journal article" date="2020" name="Microb. Genom.">
        <title>Genetic diversity of clinical and environmental Mucorales isolates obtained from an investigation of mucormycosis cases among solid organ transplant recipients.</title>
        <authorList>
            <person name="Nguyen M.H."/>
            <person name="Kaul D."/>
            <person name="Muto C."/>
            <person name="Cheng S.J."/>
            <person name="Richter R.A."/>
            <person name="Bruno V.M."/>
            <person name="Liu G."/>
            <person name="Beyhan S."/>
            <person name="Sundermann A.J."/>
            <person name="Mounaud S."/>
            <person name="Pasculle A.W."/>
            <person name="Nierman W.C."/>
            <person name="Driscoll E."/>
            <person name="Cumbie R."/>
            <person name="Clancy C.J."/>
            <person name="Dupont C.L."/>
        </authorList>
    </citation>
    <scope>NUCLEOTIDE SEQUENCE [LARGE SCALE GENOMIC DNA]</scope>
    <source>
        <strain evidence="2 3">GL24</strain>
    </source>
</reference>
<evidence type="ECO:0000256" key="1">
    <source>
        <dbReference type="SAM" id="MobiDB-lite"/>
    </source>
</evidence>
<dbReference type="EMBL" id="JAANIU010010997">
    <property type="protein sequence ID" value="KAG1531360.1"/>
    <property type="molecule type" value="Genomic_DNA"/>
</dbReference>
<gene>
    <name evidence="2" type="ORF">G6F50_016740</name>
</gene>
<accession>A0A9P7C179</accession>